<feature type="region of interest" description="Disordered" evidence="8">
    <location>
        <begin position="549"/>
        <end position="580"/>
    </location>
</feature>
<dbReference type="CDD" id="cd18787">
    <property type="entry name" value="SF2_C_DEAD"/>
    <property type="match status" value="1"/>
</dbReference>
<evidence type="ECO:0000256" key="1">
    <source>
        <dbReference type="ARBA" id="ARBA00022741"/>
    </source>
</evidence>
<dbReference type="Gene3D" id="3.40.50.300">
    <property type="entry name" value="P-loop containing nucleotide triphosphate hydrolases"/>
    <property type="match status" value="2"/>
</dbReference>
<evidence type="ECO:0000256" key="7">
    <source>
        <dbReference type="RuleBase" id="RU365068"/>
    </source>
</evidence>
<feature type="region of interest" description="Disordered" evidence="8">
    <location>
        <begin position="1"/>
        <end position="56"/>
    </location>
</feature>
<dbReference type="EC" id="3.6.4.13" evidence="7"/>
<dbReference type="AlphaFoldDB" id="G4NK05"/>
<dbReference type="PROSITE" id="PS51194">
    <property type="entry name" value="HELICASE_CTER"/>
    <property type="match status" value="1"/>
</dbReference>
<gene>
    <name evidence="11" type="ORF">MGG_10312</name>
</gene>
<keyword evidence="12" id="KW-1185">Reference proteome</keyword>
<keyword evidence="4 6" id="KW-0067">ATP-binding</keyword>
<dbReference type="InterPro" id="IPR014001">
    <property type="entry name" value="Helicase_ATP-bd"/>
</dbReference>
<dbReference type="GO" id="GO:0003724">
    <property type="term" value="F:RNA helicase activity"/>
    <property type="evidence" value="ECO:0007669"/>
    <property type="project" value="UniProtKB-EC"/>
</dbReference>
<dbReference type="GO" id="GO:0016787">
    <property type="term" value="F:hydrolase activity"/>
    <property type="evidence" value="ECO:0007669"/>
    <property type="project" value="UniProtKB-KW"/>
</dbReference>
<feature type="compositionally biased region" description="Low complexity" evidence="8">
    <location>
        <begin position="43"/>
        <end position="56"/>
    </location>
</feature>
<evidence type="ECO:0000256" key="6">
    <source>
        <dbReference type="RuleBase" id="RU000492"/>
    </source>
</evidence>
<dbReference type="InterPro" id="IPR000629">
    <property type="entry name" value="RNA-helicase_DEAD-box_CS"/>
</dbReference>
<comment type="similarity">
    <text evidence="6">Belongs to the DEAD box helicase family.</text>
</comment>
<comment type="catalytic activity">
    <reaction evidence="7">
        <text>ATP + H2O = ADP + phosphate + H(+)</text>
        <dbReference type="Rhea" id="RHEA:13065"/>
        <dbReference type="ChEBI" id="CHEBI:15377"/>
        <dbReference type="ChEBI" id="CHEBI:15378"/>
        <dbReference type="ChEBI" id="CHEBI:30616"/>
        <dbReference type="ChEBI" id="CHEBI:43474"/>
        <dbReference type="ChEBI" id="CHEBI:456216"/>
        <dbReference type="EC" id="3.6.4.13"/>
    </reaction>
</comment>
<dbReference type="eggNOG" id="KOG0342">
    <property type="taxonomic scope" value="Eukaryota"/>
</dbReference>
<evidence type="ECO:0000256" key="5">
    <source>
        <dbReference type="ARBA" id="ARBA00022884"/>
    </source>
</evidence>
<dbReference type="CDD" id="cd17964">
    <property type="entry name" value="DEADc_MSS116"/>
    <property type="match status" value="1"/>
</dbReference>
<sequence length="580" mass="63403">MDSKSNGRPPRRNNRKRPANNGNATPDSENRRPRQRPFHNAVSAQRNQSQDASAASAAPVTSAAAVIDSNSPRFADLASENLLDPVLLDTITQDLKFDRMSPVQAATIRHLIADRGDVLAQAKTGTGKTIAFLLPALQTLLRRPSSRGNDVSVLVISPTRELALQIAKEAEALLQRLPQYKVCTAIGGTNKDAEQRRILRGCQILIGTPGRLMDHLEEQSVAEMLQSVDTFVLDEADRLLDMGFMPQLKKIVAALPNRQKVPRQGMLFSATVAEHVAKVSSIALAPDYKFISTIPKGESNTHERVPQHLIEVPNFSDTMAALVGALRHELAESANQDEFKAIVFAPTAALVDFYAAVLEGLPNMPRILTLHSRMTQSKRTRVTEDYRKSNATVLVATDVVARGMDFPSVTNVFQVGLPMDKESYIHRLGRTARAGAEGRGTFIVSAAESYFPRKVMKDFTFIDQPADLSALGEIKEVAPKLEPYGKAYQSWLGFYKVFTKPLGWDNEQLVREANKLALEGFGAPEVPPLNKSTVGKMGLKGVKGLVVVKDPPRENRSGGGRQKKGDSCAAVDNKAAKNIM</sequence>
<dbReference type="InParanoid" id="G4NK05"/>
<reference key="2">
    <citation type="submission" date="2011-05" db="EMBL/GenBank/DDBJ databases">
        <title>The Genome Sequence of Magnaporthe oryzae 70-15.</title>
        <authorList>
            <consortium name="The Broad Institute Genome Sequencing Platform"/>
            <person name="Ma L.-J."/>
            <person name="Dead R."/>
            <person name="Young S.K."/>
            <person name="Zeng Q."/>
            <person name="Gargeya S."/>
            <person name="Fitzgerald M."/>
            <person name="Haas B."/>
            <person name="Abouelleil A."/>
            <person name="Alvarado L."/>
            <person name="Arachchi H.M."/>
            <person name="Berlin A."/>
            <person name="Brown A."/>
            <person name="Chapman S.B."/>
            <person name="Chen Z."/>
            <person name="Dunbar C."/>
            <person name="Freedman E."/>
            <person name="Gearin G."/>
            <person name="Gellesch M."/>
            <person name="Goldberg J."/>
            <person name="Griggs A."/>
            <person name="Gujja S."/>
            <person name="Heiman D."/>
            <person name="Howarth C."/>
            <person name="Larson L."/>
            <person name="Lui A."/>
            <person name="MacDonald P.J.P."/>
            <person name="Mehta T."/>
            <person name="Montmayeur A."/>
            <person name="Murphy C."/>
            <person name="Neiman D."/>
            <person name="Pearson M."/>
            <person name="Priest M."/>
            <person name="Roberts A."/>
            <person name="Saif S."/>
            <person name="Shea T."/>
            <person name="Shenoy N."/>
            <person name="Sisk P."/>
            <person name="Stolte C."/>
            <person name="Sykes S."/>
            <person name="Yandava C."/>
            <person name="Wortman J."/>
            <person name="Nusbaum C."/>
            <person name="Birren B."/>
        </authorList>
    </citation>
    <scope>NUCLEOTIDE SEQUENCE</scope>
    <source>
        <strain>70-15</strain>
    </source>
</reference>
<dbReference type="SMART" id="SM00490">
    <property type="entry name" value="HELICc"/>
    <property type="match status" value="1"/>
</dbReference>
<dbReference type="SMR" id="G4NK05"/>
<dbReference type="VEuPathDB" id="FungiDB:MGG_10312"/>
<dbReference type="SMART" id="SM00487">
    <property type="entry name" value="DEXDc"/>
    <property type="match status" value="1"/>
</dbReference>
<dbReference type="PANTHER" id="PTHR24031">
    <property type="entry name" value="RNA HELICASE"/>
    <property type="match status" value="1"/>
</dbReference>
<dbReference type="GeneID" id="2681964"/>
<name>G4NK05_PYRO7</name>
<evidence type="ECO:0000256" key="8">
    <source>
        <dbReference type="SAM" id="MobiDB-lite"/>
    </source>
</evidence>
<evidence type="ECO:0000256" key="3">
    <source>
        <dbReference type="ARBA" id="ARBA00022806"/>
    </source>
</evidence>
<dbReference type="PROSITE" id="PS51192">
    <property type="entry name" value="HELICASE_ATP_BIND_1"/>
    <property type="match status" value="1"/>
</dbReference>
<proteinExistence type="inferred from homology"/>
<comment type="function">
    <text evidence="7">RNA helicase.</text>
</comment>
<dbReference type="RefSeq" id="XP_003720516.1">
    <property type="nucleotide sequence ID" value="XM_003720468.1"/>
</dbReference>
<evidence type="ECO:0000259" key="10">
    <source>
        <dbReference type="PROSITE" id="PS51194"/>
    </source>
</evidence>
<dbReference type="OMA" id="NGEQYVH"/>
<dbReference type="InterPro" id="IPR001650">
    <property type="entry name" value="Helicase_C-like"/>
</dbReference>
<dbReference type="GO" id="GO:0003723">
    <property type="term" value="F:RNA binding"/>
    <property type="evidence" value="ECO:0007669"/>
    <property type="project" value="UniProtKB-UniRule"/>
</dbReference>
<keyword evidence="2 6" id="KW-0378">Hydrolase</keyword>
<feature type="compositionally biased region" description="Basic residues" evidence="8">
    <location>
        <begin position="9"/>
        <end position="18"/>
    </location>
</feature>
<dbReference type="FunCoup" id="G4NK05">
    <property type="interactions" value="186"/>
</dbReference>
<accession>G4NK05</accession>
<dbReference type="PROSITE" id="PS00039">
    <property type="entry name" value="DEAD_ATP_HELICASE"/>
    <property type="match status" value="1"/>
</dbReference>
<dbReference type="OrthoDB" id="193716at2759"/>
<protein>
    <recommendedName>
        <fullName evidence="7">ATP-dependent RNA helicase</fullName>
        <ecNumber evidence="7">3.6.4.13</ecNumber>
    </recommendedName>
</protein>
<organism evidence="11 12">
    <name type="scientific">Pyricularia oryzae (strain 70-15 / ATCC MYA-4617 / FGSC 8958)</name>
    <name type="common">Rice blast fungus</name>
    <name type="synonym">Magnaporthe oryzae</name>
    <dbReference type="NCBI Taxonomy" id="242507"/>
    <lineage>
        <taxon>Eukaryota</taxon>
        <taxon>Fungi</taxon>
        <taxon>Dikarya</taxon>
        <taxon>Ascomycota</taxon>
        <taxon>Pezizomycotina</taxon>
        <taxon>Sordariomycetes</taxon>
        <taxon>Sordariomycetidae</taxon>
        <taxon>Magnaporthales</taxon>
        <taxon>Pyriculariaceae</taxon>
        <taxon>Pyricularia</taxon>
    </lineage>
</organism>
<feature type="domain" description="Helicase C-terminal" evidence="10">
    <location>
        <begin position="325"/>
        <end position="482"/>
    </location>
</feature>
<dbReference type="GO" id="GO:0005524">
    <property type="term" value="F:ATP binding"/>
    <property type="evidence" value="ECO:0007669"/>
    <property type="project" value="UniProtKB-UniRule"/>
</dbReference>
<keyword evidence="1 6" id="KW-0547">Nucleotide-binding</keyword>
<dbReference type="KEGG" id="mgr:MGG_10312"/>
<comment type="domain">
    <text evidence="7">The Q motif is unique to and characteristic of the DEAD box family of RNA helicases and controls ATP binding and hydrolysis.</text>
</comment>
<dbReference type="EMBL" id="CM001237">
    <property type="protein sequence ID" value="EHA45773.1"/>
    <property type="molecule type" value="Genomic_DNA"/>
</dbReference>
<evidence type="ECO:0000313" key="11">
    <source>
        <dbReference type="EMBL" id="EHA45773.1"/>
    </source>
</evidence>
<evidence type="ECO:0000256" key="2">
    <source>
        <dbReference type="ARBA" id="ARBA00022801"/>
    </source>
</evidence>
<dbReference type="SUPFAM" id="SSF52540">
    <property type="entry name" value="P-loop containing nucleoside triphosphate hydrolases"/>
    <property type="match status" value="1"/>
</dbReference>
<dbReference type="InterPro" id="IPR027417">
    <property type="entry name" value="P-loop_NTPase"/>
</dbReference>
<keyword evidence="3 6" id="KW-0347">Helicase</keyword>
<dbReference type="HOGENOM" id="CLU_003041_26_6_1"/>
<evidence type="ECO:0000256" key="4">
    <source>
        <dbReference type="ARBA" id="ARBA00022840"/>
    </source>
</evidence>
<evidence type="ECO:0000313" key="12">
    <source>
        <dbReference type="Proteomes" id="UP000009058"/>
    </source>
</evidence>
<feature type="domain" description="Helicase ATP-binding" evidence="9">
    <location>
        <begin position="109"/>
        <end position="290"/>
    </location>
</feature>
<reference evidence="11 12" key="1">
    <citation type="journal article" date="2005" name="Nature">
        <title>The genome sequence of the rice blast fungus Magnaporthe grisea.</title>
        <authorList>
            <person name="Dean R.A."/>
            <person name="Talbot N.J."/>
            <person name="Ebbole D.J."/>
            <person name="Farman M.L."/>
            <person name="Mitchell T.K."/>
            <person name="Orbach M.J."/>
            <person name="Thon M."/>
            <person name="Kulkarni R."/>
            <person name="Xu J.R."/>
            <person name="Pan H."/>
            <person name="Read N.D."/>
            <person name="Lee Y.H."/>
            <person name="Carbone I."/>
            <person name="Brown D."/>
            <person name="Oh Y.Y."/>
            <person name="Donofrio N."/>
            <person name="Jeong J.S."/>
            <person name="Soanes D.M."/>
            <person name="Djonovic S."/>
            <person name="Kolomiets E."/>
            <person name="Rehmeyer C."/>
            <person name="Li W."/>
            <person name="Harding M."/>
            <person name="Kim S."/>
            <person name="Lebrun M.H."/>
            <person name="Bohnert H."/>
            <person name="Coughlan S."/>
            <person name="Butler J."/>
            <person name="Calvo S."/>
            <person name="Ma L.J."/>
            <person name="Nicol R."/>
            <person name="Purcell S."/>
            <person name="Nusbaum C."/>
            <person name="Galagan J.E."/>
            <person name="Birren B.W."/>
        </authorList>
    </citation>
    <scope>NUCLEOTIDE SEQUENCE [LARGE SCALE GENOMIC DNA]</scope>
    <source>
        <strain evidence="12">70-15 / ATCC MYA-4617 / FGSC 8958</strain>
    </source>
</reference>
<evidence type="ECO:0000259" key="9">
    <source>
        <dbReference type="PROSITE" id="PS51192"/>
    </source>
</evidence>
<dbReference type="InterPro" id="IPR011545">
    <property type="entry name" value="DEAD/DEAH_box_helicase_dom"/>
</dbReference>
<dbReference type="Proteomes" id="UP000009058">
    <property type="component" value="Chromosome 7"/>
</dbReference>
<dbReference type="STRING" id="242507.G4NK05"/>
<dbReference type="Pfam" id="PF00270">
    <property type="entry name" value="DEAD"/>
    <property type="match status" value="1"/>
</dbReference>
<dbReference type="Pfam" id="PF00271">
    <property type="entry name" value="Helicase_C"/>
    <property type="match status" value="1"/>
</dbReference>
<keyword evidence="5 7" id="KW-0694">RNA-binding</keyword>